<proteinExistence type="inferred from homology"/>
<organism evidence="5 6">
    <name type="scientific">Phialemonium thermophilum</name>
    <dbReference type="NCBI Taxonomy" id="223376"/>
    <lineage>
        <taxon>Eukaryota</taxon>
        <taxon>Fungi</taxon>
        <taxon>Dikarya</taxon>
        <taxon>Ascomycota</taxon>
        <taxon>Pezizomycotina</taxon>
        <taxon>Sordariomycetes</taxon>
        <taxon>Sordariomycetidae</taxon>
        <taxon>Cephalothecales</taxon>
        <taxon>Cephalothecaceae</taxon>
        <taxon>Phialemonium</taxon>
    </lineage>
</organism>
<keyword evidence="3" id="KW-0274">FAD</keyword>
<reference evidence="5 6" key="1">
    <citation type="journal article" date="2024" name="Commun. Biol.">
        <title>Comparative genomic analysis of thermophilic fungi reveals convergent evolutionary adaptations and gene losses.</title>
        <authorList>
            <person name="Steindorff A.S."/>
            <person name="Aguilar-Pontes M.V."/>
            <person name="Robinson A.J."/>
            <person name="Andreopoulos B."/>
            <person name="LaButti K."/>
            <person name="Kuo A."/>
            <person name="Mondo S."/>
            <person name="Riley R."/>
            <person name="Otillar R."/>
            <person name="Haridas S."/>
            <person name="Lipzen A."/>
            <person name="Grimwood J."/>
            <person name="Schmutz J."/>
            <person name="Clum A."/>
            <person name="Reid I.D."/>
            <person name="Moisan M.C."/>
            <person name="Butler G."/>
            <person name="Nguyen T.T.M."/>
            <person name="Dewar K."/>
            <person name="Conant G."/>
            <person name="Drula E."/>
            <person name="Henrissat B."/>
            <person name="Hansel C."/>
            <person name="Singer S."/>
            <person name="Hutchinson M.I."/>
            <person name="de Vries R.P."/>
            <person name="Natvig D.O."/>
            <person name="Powell A.J."/>
            <person name="Tsang A."/>
            <person name="Grigoriev I.V."/>
        </authorList>
    </citation>
    <scope>NUCLEOTIDE SEQUENCE [LARGE SCALE GENOMIC DNA]</scope>
    <source>
        <strain evidence="5 6">ATCC 24622</strain>
    </source>
</reference>
<dbReference type="InterPro" id="IPR020946">
    <property type="entry name" value="Flavin_mOase-like"/>
</dbReference>
<evidence type="ECO:0000313" key="6">
    <source>
        <dbReference type="Proteomes" id="UP001586593"/>
    </source>
</evidence>
<evidence type="ECO:0000256" key="2">
    <source>
        <dbReference type="ARBA" id="ARBA00022630"/>
    </source>
</evidence>
<comment type="similarity">
    <text evidence="1">Belongs to the FMO family.</text>
</comment>
<dbReference type="Pfam" id="PF00743">
    <property type="entry name" value="FMO-like"/>
    <property type="match status" value="1"/>
</dbReference>
<gene>
    <name evidence="5" type="ORF">VTK73DRAFT_10148</name>
</gene>
<name>A0ABR3XH65_9PEZI</name>
<dbReference type="PANTHER" id="PTHR23023">
    <property type="entry name" value="DIMETHYLANILINE MONOOXYGENASE"/>
    <property type="match status" value="1"/>
</dbReference>
<dbReference type="EMBL" id="JAZHXJ010000093">
    <property type="protein sequence ID" value="KAL1875311.1"/>
    <property type="molecule type" value="Genomic_DNA"/>
</dbReference>
<keyword evidence="4" id="KW-0560">Oxidoreductase</keyword>
<sequence>MEKFDCVVVGAGFYGLGAAKQYHSTHPDDALLIVESQSSLGGTWADTRLYPGLKSNNLLGTYEYPDFPMDTATFGVKPGEHIPGGVVNAYLKAYADHFGIADKVRLDTRVLVAEHQDRSPDGGWILTLADAGTEDDQKKETKVFARKLVVATGLTSEAFLPHFEGQETFGGRIFHGKQFQQNADTLKTAKSVTVFGATKFAWDAVYAYATAGVEVDWVIRSSGHGPCWMAPPYVTPLKKWIEKLANIRFLTWFSPCIFAEDGYPGIRRFLHGTAAGRGIVNTFWNVLGGDVMTLNAYDAHPETAKLKPWVPAMFAGTSFSILNYDTDFFDLVKNSGKIRIHVGEIVRLSPGMVHLADGTSFASDALLANTGWKHVPPMKFLPEGIERELGLPHADVDPSAAGVPPDDLANQRSLAEQADQEILSRFPRLRDQPVWNKDYVPLTEQRGIDSDDAVTPCAPLTPFMLHRFIVPASARLLRTRDVAFAGMVGNFSNVITAHLQGLWIAAYFAGKLARDPSAAAAGGDNSGDDETDAMRALRYNTVLQNRFGRWRYPVDWGTKAPSFIFDAVPYLDVLQRDLGLDPHRKRGFLAEVWSPYGPEDYRDLNDEWLAKYGGDKK</sequence>
<evidence type="ECO:0000256" key="1">
    <source>
        <dbReference type="ARBA" id="ARBA00009183"/>
    </source>
</evidence>
<dbReference type="Proteomes" id="UP001586593">
    <property type="component" value="Unassembled WGS sequence"/>
</dbReference>
<dbReference type="Gene3D" id="3.50.50.60">
    <property type="entry name" value="FAD/NAD(P)-binding domain"/>
    <property type="match status" value="1"/>
</dbReference>
<comment type="caution">
    <text evidence="5">The sequence shown here is derived from an EMBL/GenBank/DDBJ whole genome shotgun (WGS) entry which is preliminary data.</text>
</comment>
<evidence type="ECO:0000256" key="4">
    <source>
        <dbReference type="ARBA" id="ARBA00023002"/>
    </source>
</evidence>
<protein>
    <submittedName>
        <fullName evidence="5">Uncharacterized protein</fullName>
    </submittedName>
</protein>
<evidence type="ECO:0000313" key="5">
    <source>
        <dbReference type="EMBL" id="KAL1875311.1"/>
    </source>
</evidence>
<dbReference type="SUPFAM" id="SSF51905">
    <property type="entry name" value="FAD/NAD(P)-binding domain"/>
    <property type="match status" value="2"/>
</dbReference>
<accession>A0ABR3XH65</accession>
<keyword evidence="2" id="KW-0285">Flavoprotein</keyword>
<evidence type="ECO:0000256" key="3">
    <source>
        <dbReference type="ARBA" id="ARBA00022827"/>
    </source>
</evidence>
<dbReference type="InterPro" id="IPR036188">
    <property type="entry name" value="FAD/NAD-bd_sf"/>
</dbReference>
<dbReference type="InterPro" id="IPR050346">
    <property type="entry name" value="FMO-like"/>
</dbReference>
<keyword evidence="6" id="KW-1185">Reference proteome</keyword>